<proteinExistence type="predicted"/>
<organism evidence="1 2">
    <name type="scientific">Aureimonas glaciei</name>
    <dbReference type="NCBI Taxonomy" id="1776957"/>
    <lineage>
        <taxon>Bacteria</taxon>
        <taxon>Pseudomonadati</taxon>
        <taxon>Pseudomonadota</taxon>
        <taxon>Alphaproteobacteria</taxon>
        <taxon>Hyphomicrobiales</taxon>
        <taxon>Aurantimonadaceae</taxon>
        <taxon>Aureimonas</taxon>
    </lineage>
</organism>
<dbReference type="RefSeq" id="WP_210319300.1">
    <property type="nucleotide sequence ID" value="NZ_BMJJ01000010.1"/>
</dbReference>
<gene>
    <name evidence="1" type="ORF">GCM10011335_38570</name>
</gene>
<reference evidence="1" key="2">
    <citation type="submission" date="2020-09" db="EMBL/GenBank/DDBJ databases">
        <authorList>
            <person name="Sun Q."/>
            <person name="Zhou Y."/>
        </authorList>
    </citation>
    <scope>NUCLEOTIDE SEQUENCE</scope>
    <source>
        <strain evidence="1">CGMCC 1.15493</strain>
    </source>
</reference>
<reference evidence="1" key="1">
    <citation type="journal article" date="2014" name="Int. J. Syst. Evol. Microbiol.">
        <title>Complete genome sequence of Corynebacterium casei LMG S-19264T (=DSM 44701T), isolated from a smear-ripened cheese.</title>
        <authorList>
            <consortium name="US DOE Joint Genome Institute (JGI-PGF)"/>
            <person name="Walter F."/>
            <person name="Albersmeier A."/>
            <person name="Kalinowski J."/>
            <person name="Ruckert C."/>
        </authorList>
    </citation>
    <scope>NUCLEOTIDE SEQUENCE</scope>
    <source>
        <strain evidence="1">CGMCC 1.15493</strain>
    </source>
</reference>
<dbReference type="InterPro" id="IPR011004">
    <property type="entry name" value="Trimer_LpxA-like_sf"/>
</dbReference>
<dbReference type="InterPro" id="IPR001451">
    <property type="entry name" value="Hexapep"/>
</dbReference>
<evidence type="ECO:0000313" key="2">
    <source>
        <dbReference type="Proteomes" id="UP000613160"/>
    </source>
</evidence>
<keyword evidence="2" id="KW-1185">Reference proteome</keyword>
<dbReference type="CDD" id="cd04647">
    <property type="entry name" value="LbH_MAT_like"/>
    <property type="match status" value="1"/>
</dbReference>
<dbReference type="Proteomes" id="UP000613160">
    <property type="component" value="Unassembled WGS sequence"/>
</dbReference>
<accession>A0A917DDQ6</accession>
<dbReference type="SUPFAM" id="SSF51161">
    <property type="entry name" value="Trimeric LpxA-like enzymes"/>
    <property type="match status" value="1"/>
</dbReference>
<evidence type="ECO:0008006" key="3">
    <source>
        <dbReference type="Google" id="ProtNLM"/>
    </source>
</evidence>
<dbReference type="AlphaFoldDB" id="A0A917DDQ6"/>
<name>A0A917DDQ6_9HYPH</name>
<dbReference type="Pfam" id="PF14602">
    <property type="entry name" value="Hexapep_2"/>
    <property type="match status" value="1"/>
</dbReference>
<comment type="caution">
    <text evidence="1">The sequence shown here is derived from an EMBL/GenBank/DDBJ whole genome shotgun (WGS) entry which is preliminary data.</text>
</comment>
<dbReference type="InterPro" id="IPR051159">
    <property type="entry name" value="Hexapeptide_acetyltransf"/>
</dbReference>
<protein>
    <recommendedName>
        <fullName evidence="3">Acyltransferase</fullName>
    </recommendedName>
</protein>
<dbReference type="PANTHER" id="PTHR23416">
    <property type="entry name" value="SIALIC ACID SYNTHASE-RELATED"/>
    <property type="match status" value="1"/>
</dbReference>
<dbReference type="Gene3D" id="2.160.10.10">
    <property type="entry name" value="Hexapeptide repeat proteins"/>
    <property type="match status" value="1"/>
</dbReference>
<dbReference type="PANTHER" id="PTHR23416:SF78">
    <property type="entry name" value="LIPOPOLYSACCHARIDE BIOSYNTHESIS O-ACETYL TRANSFERASE WBBJ-RELATED"/>
    <property type="match status" value="1"/>
</dbReference>
<sequence>MWLQKSAGILLRTVAAAGVHVGSAWRVAYCRLRDDGVTIGRKVHLARGASLRCSDGGTMVLHDGVSIGENSLVLVKGGRLEIGRGSSLGRGGTLCALESVVIGSGCLLAEYVTVRDQDHLFAGSEGLRPGFATTPVRIGDRVWLGAKSTVTRGVEIGDGCVVGANAVVTRSLAQNSLAVGCPARVLRSLDRSVPEIVG</sequence>
<dbReference type="EMBL" id="BMJJ01000010">
    <property type="protein sequence ID" value="GGD31778.1"/>
    <property type="molecule type" value="Genomic_DNA"/>
</dbReference>
<evidence type="ECO:0000313" key="1">
    <source>
        <dbReference type="EMBL" id="GGD31778.1"/>
    </source>
</evidence>